<comment type="caution">
    <text evidence="2">The sequence shown here is derived from an EMBL/GenBank/DDBJ whole genome shotgun (WGS) entry which is preliminary data.</text>
</comment>
<feature type="region of interest" description="Disordered" evidence="1">
    <location>
        <begin position="1"/>
        <end position="40"/>
    </location>
</feature>
<evidence type="ECO:0000313" key="2">
    <source>
        <dbReference type="EMBL" id="KAH3778540.1"/>
    </source>
</evidence>
<reference evidence="2" key="2">
    <citation type="submission" date="2020-11" db="EMBL/GenBank/DDBJ databases">
        <authorList>
            <person name="McCartney M.A."/>
            <person name="Auch B."/>
            <person name="Kono T."/>
            <person name="Mallez S."/>
            <person name="Becker A."/>
            <person name="Gohl D.M."/>
            <person name="Silverstein K.A.T."/>
            <person name="Koren S."/>
            <person name="Bechman K.B."/>
            <person name="Herman A."/>
            <person name="Abrahante J.E."/>
            <person name="Garbe J."/>
        </authorList>
    </citation>
    <scope>NUCLEOTIDE SEQUENCE</scope>
    <source>
        <strain evidence="2">Duluth1</strain>
        <tissue evidence="2">Whole animal</tissue>
    </source>
</reference>
<gene>
    <name evidence="2" type="ORF">DPMN_180005</name>
</gene>
<sequence>MKYAKALPRYGSGHKSDGRTAGRTARRTTPKQYPSASGGGYKLIPSFNEIRQSTSKIWLRTQKCL</sequence>
<keyword evidence="3" id="KW-1185">Reference proteome</keyword>
<organism evidence="2 3">
    <name type="scientific">Dreissena polymorpha</name>
    <name type="common">Zebra mussel</name>
    <name type="synonym">Mytilus polymorpha</name>
    <dbReference type="NCBI Taxonomy" id="45954"/>
    <lineage>
        <taxon>Eukaryota</taxon>
        <taxon>Metazoa</taxon>
        <taxon>Spiralia</taxon>
        <taxon>Lophotrochozoa</taxon>
        <taxon>Mollusca</taxon>
        <taxon>Bivalvia</taxon>
        <taxon>Autobranchia</taxon>
        <taxon>Heteroconchia</taxon>
        <taxon>Euheterodonta</taxon>
        <taxon>Imparidentia</taxon>
        <taxon>Neoheterodontei</taxon>
        <taxon>Myida</taxon>
        <taxon>Dreissenoidea</taxon>
        <taxon>Dreissenidae</taxon>
        <taxon>Dreissena</taxon>
    </lineage>
</organism>
<reference evidence="2" key="1">
    <citation type="journal article" date="2019" name="bioRxiv">
        <title>The Genome of the Zebra Mussel, Dreissena polymorpha: A Resource for Invasive Species Research.</title>
        <authorList>
            <person name="McCartney M.A."/>
            <person name="Auch B."/>
            <person name="Kono T."/>
            <person name="Mallez S."/>
            <person name="Zhang Y."/>
            <person name="Obille A."/>
            <person name="Becker A."/>
            <person name="Abrahante J.E."/>
            <person name="Garbe J."/>
            <person name="Badalamenti J.P."/>
            <person name="Herman A."/>
            <person name="Mangelson H."/>
            <person name="Liachko I."/>
            <person name="Sullivan S."/>
            <person name="Sone E.D."/>
            <person name="Koren S."/>
            <person name="Silverstein K.A.T."/>
            <person name="Beckman K.B."/>
            <person name="Gohl D.M."/>
        </authorList>
    </citation>
    <scope>NUCLEOTIDE SEQUENCE</scope>
    <source>
        <strain evidence="2">Duluth1</strain>
        <tissue evidence="2">Whole animal</tissue>
    </source>
</reference>
<evidence type="ECO:0000313" key="3">
    <source>
        <dbReference type="Proteomes" id="UP000828390"/>
    </source>
</evidence>
<name>A0A9D4EFH1_DREPO</name>
<dbReference type="Proteomes" id="UP000828390">
    <property type="component" value="Unassembled WGS sequence"/>
</dbReference>
<dbReference type="EMBL" id="JAIWYP010000009">
    <property type="protein sequence ID" value="KAH3778540.1"/>
    <property type="molecule type" value="Genomic_DNA"/>
</dbReference>
<protein>
    <submittedName>
        <fullName evidence="2">Uncharacterized protein</fullName>
    </submittedName>
</protein>
<evidence type="ECO:0000256" key="1">
    <source>
        <dbReference type="SAM" id="MobiDB-lite"/>
    </source>
</evidence>
<accession>A0A9D4EFH1</accession>
<dbReference type="AlphaFoldDB" id="A0A9D4EFH1"/>
<proteinExistence type="predicted"/>